<feature type="domain" description="Chorismate mutase" evidence="19">
    <location>
        <begin position="1"/>
        <end position="90"/>
    </location>
</feature>
<dbReference type="Pfam" id="PF00800">
    <property type="entry name" value="PDT"/>
    <property type="match status" value="1"/>
</dbReference>
<reference evidence="21" key="1">
    <citation type="submission" date="2023-07" db="EMBL/GenBank/DDBJ databases">
        <title>Mucosal microbiota of week-old chicken and adult hens.</title>
        <authorList>
            <person name="Volf J."/>
            <person name="Karasova D."/>
            <person name="Crhanova M."/>
            <person name="Faldynova M."/>
            <person name="Prikrylova H."/>
            <person name="Zeman M."/>
            <person name="Babak V."/>
            <person name="Rajova J."/>
            <person name="Rychlik I."/>
        </authorList>
    </citation>
    <scope>NUCLEOTIDE SEQUENCE</scope>
    <source>
        <strain evidence="21">ET902</strain>
    </source>
</reference>
<dbReference type="Gene3D" id="1.20.59.10">
    <property type="entry name" value="Chorismate mutase"/>
    <property type="match status" value="1"/>
</dbReference>
<dbReference type="PANTHER" id="PTHR21022:SF19">
    <property type="entry name" value="PREPHENATE DEHYDRATASE-RELATED"/>
    <property type="match status" value="1"/>
</dbReference>
<keyword evidence="12" id="KW-0584">Phenylalanine biosynthesis</keyword>
<evidence type="ECO:0000256" key="6">
    <source>
        <dbReference type="ARBA" id="ARBA00012404"/>
    </source>
</evidence>
<evidence type="ECO:0000259" key="20">
    <source>
        <dbReference type="PROSITE" id="PS51171"/>
    </source>
</evidence>
<dbReference type="NCBIfam" id="TIGR01805">
    <property type="entry name" value="CM_mono_grmpos"/>
    <property type="match status" value="1"/>
</dbReference>
<dbReference type="PROSITE" id="PS51171">
    <property type="entry name" value="PREPHENATE_DEHYDR_3"/>
    <property type="match status" value="1"/>
</dbReference>
<dbReference type="SUPFAM" id="SSF48600">
    <property type="entry name" value="Chorismate mutase II"/>
    <property type="match status" value="1"/>
</dbReference>
<keyword evidence="9" id="KW-0963">Cytoplasm</keyword>
<dbReference type="SUPFAM" id="SSF53850">
    <property type="entry name" value="Periplasmic binding protein-like II"/>
    <property type="match status" value="1"/>
</dbReference>
<dbReference type="Proteomes" id="UP001175147">
    <property type="component" value="Unassembled WGS sequence"/>
</dbReference>
<comment type="function">
    <text evidence="2">Catalyzes the Claisen rearrangement of chorismate to prephenate and the decarboxylation/dehydration of prephenate to phenylpyruvate.</text>
</comment>
<dbReference type="RefSeq" id="WP_304384818.1">
    <property type="nucleotide sequence ID" value="NZ_JAUPBL010000019.1"/>
</dbReference>
<dbReference type="EC" id="5.4.99.5" evidence="6"/>
<comment type="pathway">
    <text evidence="4">Amino-acid biosynthesis; L-phenylalanine biosynthesis; phenylpyruvate from prephenate: step 1/1.</text>
</comment>
<organism evidence="21 22">
    <name type="scientific">Brachyspira innocens</name>
    <dbReference type="NCBI Taxonomy" id="13264"/>
    <lineage>
        <taxon>Bacteria</taxon>
        <taxon>Pseudomonadati</taxon>
        <taxon>Spirochaetota</taxon>
        <taxon>Spirochaetia</taxon>
        <taxon>Brachyspirales</taxon>
        <taxon>Brachyspiraceae</taxon>
        <taxon>Brachyspira</taxon>
    </lineage>
</organism>
<evidence type="ECO:0000256" key="4">
    <source>
        <dbReference type="ARBA" id="ARBA00004741"/>
    </source>
</evidence>
<evidence type="ECO:0000256" key="10">
    <source>
        <dbReference type="ARBA" id="ARBA00022605"/>
    </source>
</evidence>
<dbReference type="InterPro" id="IPR036263">
    <property type="entry name" value="Chorismate_II_sf"/>
</dbReference>
<protein>
    <recommendedName>
        <fullName evidence="8">Bifunctional chorismate mutase/prephenate dehydratase</fullName>
        <ecNumber evidence="7">4.2.1.51</ecNumber>
        <ecNumber evidence="6">5.4.99.5</ecNumber>
    </recommendedName>
    <alternativeName>
        <fullName evidence="17">Chorismate mutase-prephenate dehydratase</fullName>
    </alternativeName>
    <alternativeName>
        <fullName evidence="16">p-protein</fullName>
    </alternativeName>
</protein>
<keyword evidence="13 21" id="KW-0413">Isomerase</keyword>
<dbReference type="InterPro" id="IPR010958">
    <property type="entry name" value="Chorismate_mutase_highGC-bac"/>
</dbReference>
<accession>A0ABT8YWH4</accession>
<comment type="catalytic activity">
    <reaction evidence="1">
        <text>chorismate = prephenate</text>
        <dbReference type="Rhea" id="RHEA:13897"/>
        <dbReference type="ChEBI" id="CHEBI:29748"/>
        <dbReference type="ChEBI" id="CHEBI:29934"/>
        <dbReference type="EC" id="5.4.99.5"/>
    </reaction>
</comment>
<feature type="domain" description="Prephenate dehydratase" evidence="20">
    <location>
        <begin position="112"/>
        <end position="288"/>
    </location>
</feature>
<comment type="pathway">
    <text evidence="5">Metabolic intermediate biosynthesis; prephenate biosynthesis; prephenate from chorismate: step 1/1.</text>
</comment>
<evidence type="ECO:0000256" key="9">
    <source>
        <dbReference type="ARBA" id="ARBA00022490"/>
    </source>
</evidence>
<dbReference type="Gene3D" id="3.30.70.260">
    <property type="match status" value="1"/>
</dbReference>
<evidence type="ECO:0000256" key="1">
    <source>
        <dbReference type="ARBA" id="ARBA00000824"/>
    </source>
</evidence>
<dbReference type="Pfam" id="PF01817">
    <property type="entry name" value="CM_2"/>
    <property type="match status" value="1"/>
</dbReference>
<dbReference type="InterPro" id="IPR008242">
    <property type="entry name" value="Chor_mutase/pphenate_deHydtase"/>
</dbReference>
<keyword evidence="10" id="KW-0028">Amino-acid biosynthesis</keyword>
<evidence type="ECO:0000256" key="3">
    <source>
        <dbReference type="ARBA" id="ARBA00004496"/>
    </source>
</evidence>
<evidence type="ECO:0000313" key="22">
    <source>
        <dbReference type="Proteomes" id="UP001175147"/>
    </source>
</evidence>
<dbReference type="PROSITE" id="PS00857">
    <property type="entry name" value="PREPHENATE_DEHYDR_1"/>
    <property type="match status" value="1"/>
</dbReference>
<dbReference type="NCBIfam" id="TIGR01808">
    <property type="entry name" value="CM_M_hiGC-arch"/>
    <property type="match status" value="1"/>
</dbReference>
<comment type="subcellular location">
    <subcellularLocation>
        <location evidence="3">Cytoplasm</location>
    </subcellularLocation>
</comment>
<evidence type="ECO:0000256" key="2">
    <source>
        <dbReference type="ARBA" id="ARBA00002364"/>
    </source>
</evidence>
<evidence type="ECO:0000256" key="11">
    <source>
        <dbReference type="ARBA" id="ARBA00023141"/>
    </source>
</evidence>
<dbReference type="SMART" id="SM00830">
    <property type="entry name" value="CM_2"/>
    <property type="match status" value="1"/>
</dbReference>
<evidence type="ECO:0000256" key="14">
    <source>
        <dbReference type="ARBA" id="ARBA00023239"/>
    </source>
</evidence>
<dbReference type="CDD" id="cd04905">
    <property type="entry name" value="ACT_CM-PDT"/>
    <property type="match status" value="1"/>
</dbReference>
<dbReference type="PIRSF" id="PIRSF001500">
    <property type="entry name" value="Chor_mut_pdt_Ppr"/>
    <property type="match status" value="1"/>
</dbReference>
<dbReference type="InterPro" id="IPR036979">
    <property type="entry name" value="CM_dom_sf"/>
</dbReference>
<evidence type="ECO:0000259" key="19">
    <source>
        <dbReference type="PROSITE" id="PS51168"/>
    </source>
</evidence>
<evidence type="ECO:0000256" key="8">
    <source>
        <dbReference type="ARBA" id="ARBA00014401"/>
    </source>
</evidence>
<keyword evidence="11" id="KW-0057">Aromatic amino acid biosynthesis</keyword>
<comment type="caution">
    <text evidence="21">The sequence shown here is derived from an EMBL/GenBank/DDBJ whole genome shotgun (WGS) entry which is preliminary data.</text>
</comment>
<evidence type="ECO:0000256" key="18">
    <source>
        <dbReference type="ARBA" id="ARBA00047848"/>
    </source>
</evidence>
<evidence type="ECO:0000256" key="12">
    <source>
        <dbReference type="ARBA" id="ARBA00023222"/>
    </source>
</evidence>
<evidence type="ECO:0000256" key="15">
    <source>
        <dbReference type="ARBA" id="ARBA00023268"/>
    </source>
</evidence>
<dbReference type="EC" id="4.2.1.51" evidence="7"/>
<dbReference type="PANTHER" id="PTHR21022">
    <property type="entry name" value="PREPHENATE DEHYDRATASE P PROTEIN"/>
    <property type="match status" value="1"/>
</dbReference>
<keyword evidence="15" id="KW-0511">Multifunctional enzyme</keyword>
<sequence length="374" mass="42910">MLSEELQELRKEIDRIDKQIVNLIDERMKVSLKVGETKKKYNAPIFDPKREKEVIAKKIELLENKDLSSLITTMYNDIMYTSKQLQKHLIDEGSDNKKENGNNKEKIKYDKRVVYQGREGGNGHEAALKFFGENACLIKKAYFNDVLESIRSGESYYGVLPLENSSTGMVNEVLDILADYNCKIVGEIYLPIEYGLMVKKGISIKDIKKVISHHQALKQCSNFIKENGFEEITASNTAEAAFIVSNGDDKTIASISNKNACKIYDLDMLEENIENIKGNTTRFIIVANYDNALNSGNKITMRFLLPHENGSLANSLDKLKSFNLTSIVSRPHSDRKWQYYFYIDMTGDFDKYKEEFEDFKRSVENLIILGQYDE</sequence>
<evidence type="ECO:0000256" key="13">
    <source>
        <dbReference type="ARBA" id="ARBA00023235"/>
    </source>
</evidence>
<keyword evidence="22" id="KW-1185">Reference proteome</keyword>
<evidence type="ECO:0000256" key="7">
    <source>
        <dbReference type="ARBA" id="ARBA00013147"/>
    </source>
</evidence>
<keyword evidence="14" id="KW-0456">Lyase</keyword>
<dbReference type="GO" id="GO:0004106">
    <property type="term" value="F:chorismate mutase activity"/>
    <property type="evidence" value="ECO:0007669"/>
    <property type="project" value="UniProtKB-EC"/>
</dbReference>
<evidence type="ECO:0000313" key="21">
    <source>
        <dbReference type="EMBL" id="MDO7019563.1"/>
    </source>
</evidence>
<comment type="catalytic activity">
    <reaction evidence="18">
        <text>prephenate + H(+) = 3-phenylpyruvate + CO2 + H2O</text>
        <dbReference type="Rhea" id="RHEA:21648"/>
        <dbReference type="ChEBI" id="CHEBI:15377"/>
        <dbReference type="ChEBI" id="CHEBI:15378"/>
        <dbReference type="ChEBI" id="CHEBI:16526"/>
        <dbReference type="ChEBI" id="CHEBI:18005"/>
        <dbReference type="ChEBI" id="CHEBI:29934"/>
        <dbReference type="EC" id="4.2.1.51"/>
    </reaction>
</comment>
<dbReference type="InterPro" id="IPR018528">
    <property type="entry name" value="Preph_deHydtase_CS"/>
</dbReference>
<dbReference type="InterPro" id="IPR045865">
    <property type="entry name" value="ACT-like_dom_sf"/>
</dbReference>
<gene>
    <name evidence="21" type="ORF">Q5M86_02110</name>
</gene>
<name>A0ABT8YWH4_9SPIR</name>
<evidence type="ECO:0000256" key="17">
    <source>
        <dbReference type="ARBA" id="ARBA00031520"/>
    </source>
</evidence>
<dbReference type="PROSITE" id="PS51168">
    <property type="entry name" value="CHORISMATE_MUT_2"/>
    <property type="match status" value="1"/>
</dbReference>
<dbReference type="Gene3D" id="3.40.190.10">
    <property type="entry name" value="Periplasmic binding protein-like II"/>
    <property type="match status" value="2"/>
</dbReference>
<dbReference type="InterPro" id="IPR002701">
    <property type="entry name" value="CM_II_prokaryot"/>
</dbReference>
<evidence type="ECO:0000256" key="5">
    <source>
        <dbReference type="ARBA" id="ARBA00004817"/>
    </source>
</evidence>
<dbReference type="SUPFAM" id="SSF55021">
    <property type="entry name" value="ACT-like"/>
    <property type="match status" value="1"/>
</dbReference>
<evidence type="ECO:0000256" key="16">
    <source>
        <dbReference type="ARBA" id="ARBA00031175"/>
    </source>
</evidence>
<proteinExistence type="predicted"/>
<dbReference type="InterPro" id="IPR011279">
    <property type="entry name" value="Chorismate_mutase_GmP"/>
</dbReference>
<dbReference type="EMBL" id="JAUPBM010000013">
    <property type="protein sequence ID" value="MDO7019563.1"/>
    <property type="molecule type" value="Genomic_DNA"/>
</dbReference>
<dbReference type="InterPro" id="IPR001086">
    <property type="entry name" value="Preph_deHydtase"/>
</dbReference>
<dbReference type="CDD" id="cd13631">
    <property type="entry name" value="PBP2_Ct-PDT_like"/>
    <property type="match status" value="1"/>
</dbReference>